<feature type="domain" description="D-isomer specific 2-hydroxyacid dehydrogenase catalytic" evidence="1">
    <location>
        <begin position="60"/>
        <end position="137"/>
    </location>
</feature>
<evidence type="ECO:0000313" key="2">
    <source>
        <dbReference type="EMBL" id="KAE8684544.1"/>
    </source>
</evidence>
<dbReference type="AlphaFoldDB" id="A0A6A2YYA3"/>
<proteinExistence type="predicted"/>
<dbReference type="InterPro" id="IPR006139">
    <property type="entry name" value="D-isomer_2_OHA_DH_cat_dom"/>
</dbReference>
<dbReference type="GO" id="GO:0004617">
    <property type="term" value="F:phosphoglycerate dehydrogenase activity"/>
    <property type="evidence" value="ECO:0007669"/>
    <property type="project" value="TreeGrafter"/>
</dbReference>
<keyword evidence="3" id="KW-1185">Reference proteome</keyword>
<dbReference type="GO" id="GO:0051287">
    <property type="term" value="F:NAD binding"/>
    <property type="evidence" value="ECO:0007669"/>
    <property type="project" value="InterPro"/>
</dbReference>
<dbReference type="Gene3D" id="3.40.50.720">
    <property type="entry name" value="NAD(P)-binding Rossmann-like Domain"/>
    <property type="match status" value="1"/>
</dbReference>
<comment type="caution">
    <text evidence="2">The sequence shown here is derived from an EMBL/GenBank/DDBJ whole genome shotgun (WGS) entry which is preliminary data.</text>
</comment>
<evidence type="ECO:0000313" key="3">
    <source>
        <dbReference type="Proteomes" id="UP000436088"/>
    </source>
</evidence>
<sequence>MEGSPFKKVSAAKSCEVAVSNDSCTPQKRMLRSSTTVFNDSPFSTPMQLKLPRCHLISSPSSPANQIKEKLGEAGLTLLKHGTKVSREVFESSGRRLKVGGRAGVGIDNVDLAAATGHDCLVVNAPTANTAAAAEHGIALLAAMARNMA</sequence>
<dbReference type="PANTHER" id="PTHR42938">
    <property type="entry name" value="FORMATE DEHYDROGENASE 1"/>
    <property type="match status" value="1"/>
</dbReference>
<gene>
    <name evidence="2" type="ORF">F3Y22_tig00111128pilonHSYRG00180</name>
</gene>
<dbReference type="PANTHER" id="PTHR42938:SF22">
    <property type="entry name" value="D-3-PHOSPHOGLYCERATE DEHYDROGENASE"/>
    <property type="match status" value="1"/>
</dbReference>
<accession>A0A6A2YYA3</accession>
<dbReference type="EMBL" id="VEPZ02001238">
    <property type="protein sequence ID" value="KAE8684544.1"/>
    <property type="molecule type" value="Genomic_DNA"/>
</dbReference>
<evidence type="ECO:0000259" key="1">
    <source>
        <dbReference type="Pfam" id="PF00389"/>
    </source>
</evidence>
<protein>
    <recommendedName>
        <fullName evidence="1">D-isomer specific 2-hydroxyacid dehydrogenase catalytic domain-containing protein</fullName>
    </recommendedName>
</protein>
<dbReference type="Pfam" id="PF00389">
    <property type="entry name" value="2-Hacid_dh"/>
    <property type="match status" value="1"/>
</dbReference>
<organism evidence="2 3">
    <name type="scientific">Hibiscus syriacus</name>
    <name type="common">Rose of Sharon</name>
    <dbReference type="NCBI Taxonomy" id="106335"/>
    <lineage>
        <taxon>Eukaryota</taxon>
        <taxon>Viridiplantae</taxon>
        <taxon>Streptophyta</taxon>
        <taxon>Embryophyta</taxon>
        <taxon>Tracheophyta</taxon>
        <taxon>Spermatophyta</taxon>
        <taxon>Magnoliopsida</taxon>
        <taxon>eudicotyledons</taxon>
        <taxon>Gunneridae</taxon>
        <taxon>Pentapetalae</taxon>
        <taxon>rosids</taxon>
        <taxon>malvids</taxon>
        <taxon>Malvales</taxon>
        <taxon>Malvaceae</taxon>
        <taxon>Malvoideae</taxon>
        <taxon>Hibiscus</taxon>
    </lineage>
</organism>
<name>A0A6A2YYA3_HIBSY</name>
<reference evidence="2" key="1">
    <citation type="submission" date="2019-09" db="EMBL/GenBank/DDBJ databases">
        <title>Draft genome information of white flower Hibiscus syriacus.</title>
        <authorList>
            <person name="Kim Y.-M."/>
        </authorList>
    </citation>
    <scope>NUCLEOTIDE SEQUENCE [LARGE SCALE GENOMIC DNA]</scope>
    <source>
        <strain evidence="2">YM2019G1</strain>
    </source>
</reference>
<dbReference type="SUPFAM" id="SSF52283">
    <property type="entry name" value="Formate/glycerate dehydrogenase catalytic domain-like"/>
    <property type="match status" value="1"/>
</dbReference>
<dbReference type="Proteomes" id="UP000436088">
    <property type="component" value="Unassembled WGS sequence"/>
</dbReference>